<dbReference type="AlphaFoldDB" id="A0A0D0E2R2"/>
<accession>A0A0D0E2R2</accession>
<name>A0A0D0E2R2_9AGAM</name>
<evidence type="ECO:0000256" key="1">
    <source>
        <dbReference type="SAM" id="MobiDB-lite"/>
    </source>
</evidence>
<evidence type="ECO:0000313" key="3">
    <source>
        <dbReference type="EMBL" id="KIK98336.1"/>
    </source>
</evidence>
<sequence length="52" mass="5216">MFAAKSYIALLLACLLQVSLALPIADLAARESTKGPVADQFGGGGGGGPPDW</sequence>
<protein>
    <submittedName>
        <fullName evidence="3">Uncharacterized protein</fullName>
    </submittedName>
</protein>
<feature type="region of interest" description="Disordered" evidence="1">
    <location>
        <begin position="32"/>
        <end position="52"/>
    </location>
</feature>
<feature type="signal peptide" evidence="2">
    <location>
        <begin position="1"/>
        <end position="21"/>
    </location>
</feature>
<dbReference type="HOGENOM" id="CLU_3087929_0_0_1"/>
<keyword evidence="4" id="KW-1185">Reference proteome</keyword>
<dbReference type="InParanoid" id="A0A0D0E2R2"/>
<dbReference type="EMBL" id="KN824897">
    <property type="protein sequence ID" value="KIK98336.1"/>
    <property type="molecule type" value="Genomic_DNA"/>
</dbReference>
<gene>
    <name evidence="3" type="ORF">PAXRUDRAFT_9624</name>
</gene>
<feature type="compositionally biased region" description="Gly residues" evidence="1">
    <location>
        <begin position="41"/>
        <end position="52"/>
    </location>
</feature>
<evidence type="ECO:0000256" key="2">
    <source>
        <dbReference type="SAM" id="SignalP"/>
    </source>
</evidence>
<dbReference type="Proteomes" id="UP000054538">
    <property type="component" value="Unassembled WGS sequence"/>
</dbReference>
<reference evidence="4" key="2">
    <citation type="submission" date="2015-01" db="EMBL/GenBank/DDBJ databases">
        <title>Evolutionary Origins and Diversification of the Mycorrhizal Mutualists.</title>
        <authorList>
            <consortium name="DOE Joint Genome Institute"/>
            <consortium name="Mycorrhizal Genomics Consortium"/>
            <person name="Kohler A."/>
            <person name="Kuo A."/>
            <person name="Nagy L.G."/>
            <person name="Floudas D."/>
            <person name="Copeland A."/>
            <person name="Barry K.W."/>
            <person name="Cichocki N."/>
            <person name="Veneault-Fourrey C."/>
            <person name="LaButti K."/>
            <person name="Lindquist E.A."/>
            <person name="Lipzen A."/>
            <person name="Lundell T."/>
            <person name="Morin E."/>
            <person name="Murat C."/>
            <person name="Riley R."/>
            <person name="Ohm R."/>
            <person name="Sun H."/>
            <person name="Tunlid A."/>
            <person name="Henrissat B."/>
            <person name="Grigoriev I.V."/>
            <person name="Hibbett D.S."/>
            <person name="Martin F."/>
        </authorList>
    </citation>
    <scope>NUCLEOTIDE SEQUENCE [LARGE SCALE GENOMIC DNA]</scope>
    <source>
        <strain evidence="4">Ve08.2h10</strain>
    </source>
</reference>
<evidence type="ECO:0000313" key="4">
    <source>
        <dbReference type="Proteomes" id="UP000054538"/>
    </source>
</evidence>
<proteinExistence type="predicted"/>
<reference evidence="3 4" key="1">
    <citation type="submission" date="2014-04" db="EMBL/GenBank/DDBJ databases">
        <authorList>
            <consortium name="DOE Joint Genome Institute"/>
            <person name="Kuo A."/>
            <person name="Kohler A."/>
            <person name="Jargeat P."/>
            <person name="Nagy L.G."/>
            <person name="Floudas D."/>
            <person name="Copeland A."/>
            <person name="Barry K.W."/>
            <person name="Cichocki N."/>
            <person name="Veneault-Fourrey C."/>
            <person name="LaButti K."/>
            <person name="Lindquist E.A."/>
            <person name="Lipzen A."/>
            <person name="Lundell T."/>
            <person name="Morin E."/>
            <person name="Murat C."/>
            <person name="Sun H."/>
            <person name="Tunlid A."/>
            <person name="Henrissat B."/>
            <person name="Grigoriev I.V."/>
            <person name="Hibbett D.S."/>
            <person name="Martin F."/>
            <person name="Nordberg H.P."/>
            <person name="Cantor M.N."/>
            <person name="Hua S.X."/>
        </authorList>
    </citation>
    <scope>NUCLEOTIDE SEQUENCE [LARGE SCALE GENOMIC DNA]</scope>
    <source>
        <strain evidence="3 4">Ve08.2h10</strain>
    </source>
</reference>
<feature type="chain" id="PRO_5002226018" evidence="2">
    <location>
        <begin position="22"/>
        <end position="52"/>
    </location>
</feature>
<organism evidence="3 4">
    <name type="scientific">Paxillus rubicundulus Ve08.2h10</name>
    <dbReference type="NCBI Taxonomy" id="930991"/>
    <lineage>
        <taxon>Eukaryota</taxon>
        <taxon>Fungi</taxon>
        <taxon>Dikarya</taxon>
        <taxon>Basidiomycota</taxon>
        <taxon>Agaricomycotina</taxon>
        <taxon>Agaricomycetes</taxon>
        <taxon>Agaricomycetidae</taxon>
        <taxon>Boletales</taxon>
        <taxon>Paxilineae</taxon>
        <taxon>Paxillaceae</taxon>
        <taxon>Paxillus</taxon>
    </lineage>
</organism>
<keyword evidence="2" id="KW-0732">Signal</keyword>